<sequence>MLEEILSTLLRHWPTAFLFFLIAYLAKNRFHRGLQKYPGPFLASLTDWWRFFDVLGRRPDITQIALHKQHGDIMRYGPNALSFADPQALKTIYGLNKGFVKSEFYPVQQAMSKGERLPSLFSTTDEQYHAELRRCVNGAFSMTALVQYEPSVDTTTEKFLDQTEALFSSKNKICDFAEWLQYYAFDVIGEITYSKRHGFVDSAEDVDGMVGYLGKLFSYVAPVGQVPILDLFVLKNPILRFLDKYNIMSFTFPVVTFAKARMAERLKDIEMAKAQGKKPELLAGHRRGDLLSMFLKAKEDRPDFFHDGRVLTMAVSMAFAGSETTAISLAAVFYYLLKNPRCYQKLMQELGAALESGTLENRPSGITTWAESQKLPYLDACIKEAFRLHPAPGLVIERIVPKQGAEICGEHIPGGTIVGCNAWVIHRRPEIFGDDVEAFRPERWLDASPDVRKKMDGSMLQFGMGTRTCIGKNISLLEIYKLVPSFLRRFEVQLANPEKEWRLHNAWFVKQLDFNTTFRPRSGTPMAVS</sequence>
<accession>A0ABR4AX95</accession>
<dbReference type="InterPro" id="IPR050121">
    <property type="entry name" value="Cytochrome_P450_monoxygenase"/>
</dbReference>
<protein>
    <recommendedName>
        <fullName evidence="9">Cytochrome P450</fullName>
    </recommendedName>
</protein>
<keyword evidence="8" id="KW-1185">Reference proteome</keyword>
<feature type="transmembrane region" description="Helical" evidence="6">
    <location>
        <begin position="310"/>
        <end position="337"/>
    </location>
</feature>
<dbReference type="InterPro" id="IPR002401">
    <property type="entry name" value="Cyt_P450_E_grp-I"/>
</dbReference>
<keyword evidence="6" id="KW-0812">Transmembrane</keyword>
<evidence type="ECO:0000313" key="8">
    <source>
        <dbReference type="Proteomes" id="UP001590951"/>
    </source>
</evidence>
<dbReference type="Proteomes" id="UP001590951">
    <property type="component" value="Unassembled WGS sequence"/>
</dbReference>
<dbReference type="CDD" id="cd11060">
    <property type="entry name" value="CYP57A1-like"/>
    <property type="match status" value="1"/>
</dbReference>
<dbReference type="InterPro" id="IPR001128">
    <property type="entry name" value="Cyt_P450"/>
</dbReference>
<dbReference type="SUPFAM" id="SSF48264">
    <property type="entry name" value="Cytochrome P450"/>
    <property type="match status" value="1"/>
</dbReference>
<dbReference type="InterPro" id="IPR036396">
    <property type="entry name" value="Cyt_P450_sf"/>
</dbReference>
<organism evidence="7 8">
    <name type="scientific">Lepraria finkii</name>
    <dbReference type="NCBI Taxonomy" id="1340010"/>
    <lineage>
        <taxon>Eukaryota</taxon>
        <taxon>Fungi</taxon>
        <taxon>Dikarya</taxon>
        <taxon>Ascomycota</taxon>
        <taxon>Pezizomycotina</taxon>
        <taxon>Lecanoromycetes</taxon>
        <taxon>OSLEUM clade</taxon>
        <taxon>Lecanoromycetidae</taxon>
        <taxon>Lecanorales</taxon>
        <taxon>Lecanorineae</taxon>
        <taxon>Stereocaulaceae</taxon>
        <taxon>Lepraria</taxon>
    </lineage>
</organism>
<reference evidence="7 8" key="1">
    <citation type="submission" date="2024-09" db="EMBL/GenBank/DDBJ databases">
        <title>Rethinking Asexuality: The Enigmatic Case of Functional Sexual Genes in Lepraria (Stereocaulaceae).</title>
        <authorList>
            <person name="Doellman M."/>
            <person name="Sun Y."/>
            <person name="Barcenas-Pena A."/>
            <person name="Lumbsch H.T."/>
            <person name="Grewe F."/>
        </authorList>
    </citation>
    <scope>NUCLEOTIDE SEQUENCE [LARGE SCALE GENOMIC DNA]</scope>
    <source>
        <strain evidence="7 8">Grewe 0041</strain>
    </source>
</reference>
<keyword evidence="6" id="KW-1133">Transmembrane helix</keyword>
<evidence type="ECO:0000256" key="5">
    <source>
        <dbReference type="RuleBase" id="RU000461"/>
    </source>
</evidence>
<comment type="caution">
    <text evidence="7">The sequence shown here is derived from an EMBL/GenBank/DDBJ whole genome shotgun (WGS) entry which is preliminary data.</text>
</comment>
<evidence type="ECO:0008006" key="9">
    <source>
        <dbReference type="Google" id="ProtNLM"/>
    </source>
</evidence>
<dbReference type="PRINTS" id="PR00463">
    <property type="entry name" value="EP450I"/>
</dbReference>
<keyword evidence="5" id="KW-0349">Heme</keyword>
<keyword evidence="4 5" id="KW-0408">Iron</keyword>
<evidence type="ECO:0000256" key="4">
    <source>
        <dbReference type="ARBA" id="ARBA00023004"/>
    </source>
</evidence>
<keyword evidence="6" id="KW-0472">Membrane</keyword>
<dbReference type="PRINTS" id="PR00385">
    <property type="entry name" value="P450"/>
</dbReference>
<dbReference type="Pfam" id="PF00067">
    <property type="entry name" value="p450"/>
    <property type="match status" value="1"/>
</dbReference>
<dbReference type="EMBL" id="JBHFEH010000049">
    <property type="protein sequence ID" value="KAL2050292.1"/>
    <property type="molecule type" value="Genomic_DNA"/>
</dbReference>
<evidence type="ECO:0000256" key="3">
    <source>
        <dbReference type="ARBA" id="ARBA00022723"/>
    </source>
</evidence>
<name>A0ABR4AX95_9LECA</name>
<dbReference type="Gene3D" id="1.10.630.10">
    <property type="entry name" value="Cytochrome P450"/>
    <property type="match status" value="1"/>
</dbReference>
<keyword evidence="5" id="KW-0560">Oxidoreductase</keyword>
<evidence type="ECO:0000256" key="2">
    <source>
        <dbReference type="ARBA" id="ARBA00010617"/>
    </source>
</evidence>
<dbReference type="InterPro" id="IPR017972">
    <property type="entry name" value="Cyt_P450_CS"/>
</dbReference>
<evidence type="ECO:0000256" key="6">
    <source>
        <dbReference type="SAM" id="Phobius"/>
    </source>
</evidence>
<comment type="similarity">
    <text evidence="2 5">Belongs to the cytochrome P450 family.</text>
</comment>
<proteinExistence type="inferred from homology"/>
<dbReference type="PANTHER" id="PTHR24305">
    <property type="entry name" value="CYTOCHROME P450"/>
    <property type="match status" value="1"/>
</dbReference>
<keyword evidence="5" id="KW-0503">Monooxygenase</keyword>
<dbReference type="PANTHER" id="PTHR24305:SF232">
    <property type="entry name" value="P450, PUTATIVE (EUROFUNG)-RELATED"/>
    <property type="match status" value="1"/>
</dbReference>
<gene>
    <name evidence="7" type="ORF">ABVK25_009400</name>
</gene>
<evidence type="ECO:0000313" key="7">
    <source>
        <dbReference type="EMBL" id="KAL2050292.1"/>
    </source>
</evidence>
<comment type="cofactor">
    <cofactor evidence="1">
        <name>heme</name>
        <dbReference type="ChEBI" id="CHEBI:30413"/>
    </cofactor>
</comment>
<keyword evidence="3 5" id="KW-0479">Metal-binding</keyword>
<dbReference type="PROSITE" id="PS00086">
    <property type="entry name" value="CYTOCHROME_P450"/>
    <property type="match status" value="1"/>
</dbReference>
<evidence type="ECO:0000256" key="1">
    <source>
        <dbReference type="ARBA" id="ARBA00001971"/>
    </source>
</evidence>